<proteinExistence type="predicted"/>
<protein>
    <submittedName>
        <fullName evidence="1">Uncharacterized protein</fullName>
    </submittedName>
</protein>
<gene>
    <name evidence="1" type="ORF">MYCGRDRAFT_105787</name>
</gene>
<sequence>MNLCRHSYSHLPLGEWIGAVTQASRNARLAGRETCRNMHEPPQTTLESDLNLHGDLWRKLLALLLLRLESNHADTDVG</sequence>
<evidence type="ECO:0000313" key="2">
    <source>
        <dbReference type="Proteomes" id="UP000008062"/>
    </source>
</evidence>
<dbReference type="KEGG" id="ztr:MYCGRDRAFT_105787"/>
<dbReference type="GeneID" id="13402397"/>
<dbReference type="Proteomes" id="UP000008062">
    <property type="component" value="Chromosome 9"/>
</dbReference>
<organism evidence="1 2">
    <name type="scientific">Zymoseptoria tritici (strain CBS 115943 / IPO323)</name>
    <name type="common">Speckled leaf blotch fungus</name>
    <name type="synonym">Septoria tritici</name>
    <dbReference type="NCBI Taxonomy" id="336722"/>
    <lineage>
        <taxon>Eukaryota</taxon>
        <taxon>Fungi</taxon>
        <taxon>Dikarya</taxon>
        <taxon>Ascomycota</taxon>
        <taxon>Pezizomycotina</taxon>
        <taxon>Dothideomycetes</taxon>
        <taxon>Dothideomycetidae</taxon>
        <taxon>Mycosphaerellales</taxon>
        <taxon>Mycosphaerellaceae</taxon>
        <taxon>Zymoseptoria</taxon>
    </lineage>
</organism>
<dbReference type="HOGENOM" id="CLU_2623901_0_0_1"/>
<name>F9XK48_ZYMTI</name>
<dbReference type="RefSeq" id="XP_003849516.1">
    <property type="nucleotide sequence ID" value="XM_003849468.1"/>
</dbReference>
<reference evidence="1 2" key="1">
    <citation type="journal article" date="2011" name="PLoS Genet.">
        <title>Finished genome of the fungal wheat pathogen Mycosphaerella graminicola reveals dispensome structure, chromosome plasticity, and stealth pathogenesis.</title>
        <authorList>
            <person name="Goodwin S.B."/>
            <person name="Ben M'barek S."/>
            <person name="Dhillon B."/>
            <person name="Wittenberg A.H.J."/>
            <person name="Crane C.F."/>
            <person name="Hane J.K."/>
            <person name="Foster A.J."/>
            <person name="Van der Lee T.A.J."/>
            <person name="Grimwood J."/>
            <person name="Aerts A."/>
            <person name="Antoniw J."/>
            <person name="Bailey A."/>
            <person name="Bluhm B."/>
            <person name="Bowler J."/>
            <person name="Bristow J."/>
            <person name="van der Burgt A."/>
            <person name="Canto-Canche B."/>
            <person name="Churchill A.C.L."/>
            <person name="Conde-Ferraez L."/>
            <person name="Cools H.J."/>
            <person name="Coutinho P.M."/>
            <person name="Csukai M."/>
            <person name="Dehal P."/>
            <person name="De Wit P."/>
            <person name="Donzelli B."/>
            <person name="van de Geest H.C."/>
            <person name="van Ham R.C.H.J."/>
            <person name="Hammond-Kosack K.E."/>
            <person name="Henrissat B."/>
            <person name="Kilian A."/>
            <person name="Kobayashi A.K."/>
            <person name="Koopmann E."/>
            <person name="Kourmpetis Y."/>
            <person name="Kuzniar A."/>
            <person name="Lindquist E."/>
            <person name="Lombard V."/>
            <person name="Maliepaard C."/>
            <person name="Martins N."/>
            <person name="Mehrabi R."/>
            <person name="Nap J.P.H."/>
            <person name="Ponomarenko A."/>
            <person name="Rudd J.J."/>
            <person name="Salamov A."/>
            <person name="Schmutz J."/>
            <person name="Schouten H.J."/>
            <person name="Shapiro H."/>
            <person name="Stergiopoulos I."/>
            <person name="Torriani S.F.F."/>
            <person name="Tu H."/>
            <person name="de Vries R.P."/>
            <person name="Waalwijk C."/>
            <person name="Ware S.B."/>
            <person name="Wiebenga A."/>
            <person name="Zwiers L.-H."/>
            <person name="Oliver R.P."/>
            <person name="Grigoriev I.V."/>
            <person name="Kema G.H.J."/>
        </authorList>
    </citation>
    <scope>NUCLEOTIDE SEQUENCE [LARGE SCALE GENOMIC DNA]</scope>
    <source>
        <strain evidence="2">CBS 115943 / IPO323</strain>
    </source>
</reference>
<evidence type="ECO:0000313" key="1">
    <source>
        <dbReference type="EMBL" id="EGP84492.1"/>
    </source>
</evidence>
<accession>F9XK48</accession>
<dbReference type="EMBL" id="CM001204">
    <property type="protein sequence ID" value="EGP84492.1"/>
    <property type="molecule type" value="Genomic_DNA"/>
</dbReference>
<dbReference type="AlphaFoldDB" id="F9XK48"/>
<dbReference type="InParanoid" id="F9XK48"/>
<keyword evidence="2" id="KW-1185">Reference proteome</keyword>